<sequence>MWTQDTELAWDKLEEQRKGENPLGVFLGRAEAVAEVLTTERQVWAISNKAIVGCLVGHLSYWCDPEGEDGHDCSIQKTIMLKDGRYGQWKVRMKLLVRGINDDAWIAVKTEWDEPTILTVEGKNPKPKEPRQEVVREVVREVVQRMHQRGEVVTFWSKECISHGGEEHGDGRPDVDDEEVTDAGCISRYYIRHAKCVCQRVNQEACGVVETMWTQDAELAWDKLEEQIYTVKKRQEINLWIKFMP</sequence>
<dbReference type="EMBL" id="QGKY02000246">
    <property type="protein sequence ID" value="KAF2587172.1"/>
    <property type="molecule type" value="Genomic_DNA"/>
</dbReference>
<reference evidence="2" key="1">
    <citation type="submission" date="2019-12" db="EMBL/GenBank/DDBJ databases">
        <title>Genome sequencing and annotation of Brassica cretica.</title>
        <authorList>
            <person name="Studholme D.J."/>
            <person name="Sarris P.F."/>
        </authorList>
    </citation>
    <scope>NUCLEOTIDE SEQUENCE</scope>
    <source>
        <strain evidence="1">PFS-001/15</strain>
        <strain evidence="2">PFS-102/07</strain>
        <tissue evidence="2">Leaf</tissue>
    </source>
</reference>
<dbReference type="Proteomes" id="UP000712281">
    <property type="component" value="Unassembled WGS sequence"/>
</dbReference>
<proteinExistence type="predicted"/>
<gene>
    <name evidence="1" type="ORF">F2Q68_00029303</name>
    <name evidence="2" type="ORF">F2Q70_00034420</name>
</gene>
<comment type="caution">
    <text evidence="2">The sequence shown here is derived from an EMBL/GenBank/DDBJ whole genome shotgun (WGS) entry which is preliminary data.</text>
</comment>
<evidence type="ECO:0000313" key="2">
    <source>
        <dbReference type="EMBL" id="KAF2587172.1"/>
    </source>
</evidence>
<organism evidence="2">
    <name type="scientific">Brassica cretica</name>
    <name type="common">Mustard</name>
    <dbReference type="NCBI Taxonomy" id="69181"/>
    <lineage>
        <taxon>Eukaryota</taxon>
        <taxon>Viridiplantae</taxon>
        <taxon>Streptophyta</taxon>
        <taxon>Embryophyta</taxon>
        <taxon>Tracheophyta</taxon>
        <taxon>Spermatophyta</taxon>
        <taxon>Magnoliopsida</taxon>
        <taxon>eudicotyledons</taxon>
        <taxon>Gunneridae</taxon>
        <taxon>Pentapetalae</taxon>
        <taxon>rosids</taxon>
        <taxon>malvids</taxon>
        <taxon>Brassicales</taxon>
        <taxon>Brassicaceae</taxon>
        <taxon>Brassiceae</taxon>
        <taxon>Brassica</taxon>
    </lineage>
</organism>
<dbReference type="AlphaFoldDB" id="A0A8S9JYV1"/>
<evidence type="ECO:0000313" key="1">
    <source>
        <dbReference type="EMBL" id="KAF2540892.1"/>
    </source>
</evidence>
<dbReference type="EMBL" id="QGKW02002005">
    <property type="protein sequence ID" value="KAF2540892.1"/>
    <property type="molecule type" value="Genomic_DNA"/>
</dbReference>
<protein>
    <submittedName>
        <fullName evidence="2">Uncharacterized protein</fullName>
    </submittedName>
</protein>
<name>A0A8S9JYV1_BRACR</name>
<accession>A0A8S9JYV1</accession>